<evidence type="ECO:0000256" key="2">
    <source>
        <dbReference type="SAM" id="SignalP"/>
    </source>
</evidence>
<dbReference type="SUPFAM" id="SSF53850">
    <property type="entry name" value="Periplasmic binding protein-like II"/>
    <property type="match status" value="1"/>
</dbReference>
<gene>
    <name evidence="3" type="ordered locus">Jden_0314</name>
</gene>
<dbReference type="GO" id="GO:0030975">
    <property type="term" value="F:thiamine binding"/>
    <property type="evidence" value="ECO:0007669"/>
    <property type="project" value="InterPro"/>
</dbReference>
<reference evidence="3 4" key="1">
    <citation type="journal article" date="2009" name="Stand. Genomic Sci.">
        <title>Complete genome sequence of Jonesia denitrificans type strain (Prevot 55134).</title>
        <authorList>
            <person name="Pukall R."/>
            <person name="Gehrich-Schroter G."/>
            <person name="Lapidus A."/>
            <person name="Nolan M."/>
            <person name="Glavina Del Rio T."/>
            <person name="Lucas S."/>
            <person name="Chen F."/>
            <person name="Tice H."/>
            <person name="Pitluck S."/>
            <person name="Cheng J.F."/>
            <person name="Copeland A."/>
            <person name="Saunders E."/>
            <person name="Brettin T."/>
            <person name="Detter J.C."/>
            <person name="Bruce D."/>
            <person name="Goodwin L."/>
            <person name="Pati A."/>
            <person name="Ivanova N."/>
            <person name="Mavromatis K."/>
            <person name="Ovchinnikova G."/>
            <person name="Chen A."/>
            <person name="Palaniappan K."/>
            <person name="Land M."/>
            <person name="Hauser L."/>
            <person name="Chang Y.J."/>
            <person name="Jeffries C.D."/>
            <person name="Chain P."/>
            <person name="Goker M."/>
            <person name="Bristow J."/>
            <person name="Eisen J.A."/>
            <person name="Markowitz V."/>
            <person name="Hugenholtz P."/>
            <person name="Kyrpides N.C."/>
            <person name="Klenk H.P."/>
            <person name="Han C."/>
        </authorList>
    </citation>
    <scope>NUCLEOTIDE SEQUENCE [LARGE SCALE GENOMIC DNA]</scope>
    <source>
        <strain evidence="4">ATCC 14870 / DSM 20603 / BCRC 15368 / CIP 55.134 / JCM 11481 / NBRC 15587 / NCTC 10816 / Prevot 55134</strain>
    </source>
</reference>
<sequence length="363" mass="38993">MNHHTATHTQATRRPLTTTLTALTLTAALAGCVPGSSNEDNAQGETPSTVTVVVHDSFQMSEEQQADFEKTSGYDLTIVTNGDGGALVNSLILTKDAPIADAVFGVDNTFASRGISEEVFAPYTSEVASQTSRDLALPGDDTLTAIDFGDVCLNVDPTWFENHSLDVPATLDDLADPAYRNLTVVTNPATSSPGLSFLFATIGKYGEDGYLDYWTQLKDNGLKIVDGWEDAYYVDFTATGDGDRPIALSYASSPAFTVTDDGSATTTSALLDTCFRQVEYAGVLHGAANPEGAQAFIDYLLSEDYQTTIPDAMYMYPVADTVELPDAWAQFAPVPTTPISLDPDTIARMRDTWIKDWSAQIIG</sequence>
<dbReference type="PANTHER" id="PTHR30006">
    <property type="entry name" value="THIAMINE-BINDING PERIPLASMIC PROTEIN-RELATED"/>
    <property type="match status" value="1"/>
</dbReference>
<name>C7QZ78_JONDD</name>
<accession>C7QZ78</accession>
<dbReference type="STRING" id="471856.Jden_0314"/>
<protein>
    <submittedName>
        <fullName evidence="3">ABC transporter, periplasmic binding protein, thiB subfamily</fullName>
    </submittedName>
</protein>
<dbReference type="AlphaFoldDB" id="C7QZ78"/>
<dbReference type="RefSeq" id="WP_015770615.1">
    <property type="nucleotide sequence ID" value="NC_013174.1"/>
</dbReference>
<proteinExistence type="predicted"/>
<keyword evidence="1 2" id="KW-0732">Signal</keyword>
<evidence type="ECO:0000256" key="1">
    <source>
        <dbReference type="ARBA" id="ARBA00022729"/>
    </source>
</evidence>
<feature type="signal peptide" evidence="2">
    <location>
        <begin position="1"/>
        <end position="30"/>
    </location>
</feature>
<dbReference type="Gene3D" id="3.40.190.10">
    <property type="entry name" value="Periplasmic binding protein-like II"/>
    <property type="match status" value="2"/>
</dbReference>
<dbReference type="Pfam" id="PF13343">
    <property type="entry name" value="SBP_bac_6"/>
    <property type="match status" value="1"/>
</dbReference>
<keyword evidence="4" id="KW-1185">Reference proteome</keyword>
<dbReference type="GO" id="GO:0015888">
    <property type="term" value="P:thiamine transport"/>
    <property type="evidence" value="ECO:0007669"/>
    <property type="project" value="InterPro"/>
</dbReference>
<dbReference type="HOGENOM" id="CLU_026974_6_1_11"/>
<dbReference type="Proteomes" id="UP000000628">
    <property type="component" value="Chromosome"/>
</dbReference>
<dbReference type="InterPro" id="IPR005948">
    <property type="entry name" value="ThiB-like"/>
</dbReference>
<evidence type="ECO:0000313" key="4">
    <source>
        <dbReference type="Proteomes" id="UP000000628"/>
    </source>
</evidence>
<evidence type="ECO:0000313" key="3">
    <source>
        <dbReference type="EMBL" id="ACV07986.1"/>
    </source>
</evidence>
<feature type="chain" id="PRO_5039162402" evidence="2">
    <location>
        <begin position="31"/>
        <end position="363"/>
    </location>
</feature>
<dbReference type="CDD" id="cd13545">
    <property type="entry name" value="PBP2_TbpA"/>
    <property type="match status" value="1"/>
</dbReference>
<dbReference type="GO" id="GO:0030288">
    <property type="term" value="C:outer membrane-bounded periplasmic space"/>
    <property type="evidence" value="ECO:0007669"/>
    <property type="project" value="TreeGrafter"/>
</dbReference>
<dbReference type="PANTHER" id="PTHR30006:SF2">
    <property type="entry name" value="ABC TRANSPORTER SUBSTRATE-BINDING PROTEIN"/>
    <property type="match status" value="1"/>
</dbReference>
<organism evidence="3 4">
    <name type="scientific">Jonesia denitrificans (strain ATCC 14870 / DSM 20603 / BCRC 15368 / CIP 55.134 / JCM 11481 / NBRC 15587 / NCTC 10816 / Prevot 55134)</name>
    <name type="common">Listeria denitrificans</name>
    <dbReference type="NCBI Taxonomy" id="471856"/>
    <lineage>
        <taxon>Bacteria</taxon>
        <taxon>Bacillati</taxon>
        <taxon>Actinomycetota</taxon>
        <taxon>Actinomycetes</taxon>
        <taxon>Micrococcales</taxon>
        <taxon>Jonesiaceae</taxon>
        <taxon>Jonesia</taxon>
    </lineage>
</organism>
<dbReference type="EMBL" id="CP001706">
    <property type="protein sequence ID" value="ACV07986.1"/>
    <property type="molecule type" value="Genomic_DNA"/>
</dbReference>
<dbReference type="eggNOG" id="COG4143">
    <property type="taxonomic scope" value="Bacteria"/>
</dbReference>
<dbReference type="OrthoDB" id="5412681at2"/>
<dbReference type="KEGG" id="jde:Jden_0314"/>
<dbReference type="NCBIfam" id="TIGR01254">
    <property type="entry name" value="sfuA"/>
    <property type="match status" value="1"/>
</dbReference>
<dbReference type="GO" id="GO:0030976">
    <property type="term" value="F:thiamine pyrophosphate binding"/>
    <property type="evidence" value="ECO:0007669"/>
    <property type="project" value="TreeGrafter"/>
</dbReference>